<name>A0A1H1B797_9ACTN</name>
<evidence type="ECO:0008006" key="4">
    <source>
        <dbReference type="Google" id="ProtNLM"/>
    </source>
</evidence>
<reference evidence="2 3" key="1">
    <citation type="submission" date="2016-10" db="EMBL/GenBank/DDBJ databases">
        <authorList>
            <person name="de Groot N.N."/>
        </authorList>
    </citation>
    <scope>NUCLEOTIDE SEQUENCE [LARGE SCALE GENOMIC DNA]</scope>
    <source>
        <strain evidence="2 3">DSM 43794</strain>
    </source>
</reference>
<dbReference type="Proteomes" id="UP000217103">
    <property type="component" value="Unassembled WGS sequence"/>
</dbReference>
<dbReference type="RefSeq" id="WP_093257818.1">
    <property type="nucleotide sequence ID" value="NZ_FNKK01000002.1"/>
</dbReference>
<accession>A0A1H1B797</accession>
<dbReference type="PROSITE" id="PS51257">
    <property type="entry name" value="PROKAR_LIPOPROTEIN"/>
    <property type="match status" value="1"/>
</dbReference>
<sequence length="177" mass="19507">MRRLRPLLLLSLLLTGCGIQPNYATEVGPPPVIDFESKLEVVYLLRDGKLEPRKVSTSSDLIEDILDALFKAGEPPPPGMKSALTGFTLVESSLTVYNPRSRNDPEVPTGLRLHVSVRGERPLKRTALAQITCTAMLDQSIWGVEITHIGTKGRRSQGEYVCSEFRDLAARGTRLPP</sequence>
<evidence type="ECO:0000256" key="1">
    <source>
        <dbReference type="SAM" id="SignalP"/>
    </source>
</evidence>
<keyword evidence="1" id="KW-0732">Signal</keyword>
<feature type="chain" id="PRO_5011627281" description="Sporulation and spore germination" evidence="1">
    <location>
        <begin position="25"/>
        <end position="177"/>
    </location>
</feature>
<organism evidence="2 3">
    <name type="scientific">Thermostaphylospora chromogena</name>
    <dbReference type="NCBI Taxonomy" id="35622"/>
    <lineage>
        <taxon>Bacteria</taxon>
        <taxon>Bacillati</taxon>
        <taxon>Actinomycetota</taxon>
        <taxon>Actinomycetes</taxon>
        <taxon>Streptosporangiales</taxon>
        <taxon>Thermomonosporaceae</taxon>
        <taxon>Thermostaphylospora</taxon>
    </lineage>
</organism>
<feature type="signal peptide" evidence="1">
    <location>
        <begin position="1"/>
        <end position="24"/>
    </location>
</feature>
<dbReference type="AlphaFoldDB" id="A0A1H1B797"/>
<proteinExistence type="predicted"/>
<keyword evidence="3" id="KW-1185">Reference proteome</keyword>
<evidence type="ECO:0000313" key="2">
    <source>
        <dbReference type="EMBL" id="SDQ47276.1"/>
    </source>
</evidence>
<evidence type="ECO:0000313" key="3">
    <source>
        <dbReference type="Proteomes" id="UP000217103"/>
    </source>
</evidence>
<dbReference type="OrthoDB" id="3528269at2"/>
<gene>
    <name evidence="2" type="ORF">SAMN04489764_0812</name>
</gene>
<dbReference type="STRING" id="35622.SAMN04489764_0812"/>
<protein>
    <recommendedName>
        <fullName evidence="4">Sporulation and spore germination</fullName>
    </recommendedName>
</protein>
<dbReference type="EMBL" id="FNKK01000002">
    <property type="protein sequence ID" value="SDQ47276.1"/>
    <property type="molecule type" value="Genomic_DNA"/>
</dbReference>